<dbReference type="InterPro" id="IPR018062">
    <property type="entry name" value="HTH_AraC-typ_CS"/>
</dbReference>
<keyword evidence="6" id="KW-1185">Reference proteome</keyword>
<dbReference type="RefSeq" id="WP_130855429.1">
    <property type="nucleotide sequence ID" value="NZ_JBHLWO010000002.1"/>
</dbReference>
<dbReference type="EMBL" id="JBHLWO010000002">
    <property type="protein sequence ID" value="MFC0319953.1"/>
    <property type="molecule type" value="Genomic_DNA"/>
</dbReference>
<name>A0ABV6HM24_9SPHI</name>
<sequence>MKDTSGLLNFFKKIQYNYGTDTVHYLEVLDYKTFDFFPEMAMFSLSYIVHKTFRRNSTTPSYFDNAICFYFKNVVQEPDTISNTQTEKPVVHIFPYSATRISNFKKGEKVQVLCVIIRIPYLQALLGTEAENFNFLLNNYHHFLIEEILTDDIVRLVTEIIYSKRQEVLTDFNYRIVSLQLIFSLFKSLSKRDQIKFQKLNEGDIISIYKVKERLIHDLSQPVTIEELSKIAGMNINKMRKLFIQIFGMGIYDYFQKNRMLEAAKMLKNQKISVSEVGYLLGFENLSHFTRMFERYIGMKPKAYSMLN</sequence>
<organism evidence="5 6">
    <name type="scientific">Olivibacter oleidegradans</name>
    <dbReference type="NCBI Taxonomy" id="760123"/>
    <lineage>
        <taxon>Bacteria</taxon>
        <taxon>Pseudomonadati</taxon>
        <taxon>Bacteroidota</taxon>
        <taxon>Sphingobacteriia</taxon>
        <taxon>Sphingobacteriales</taxon>
        <taxon>Sphingobacteriaceae</taxon>
        <taxon>Olivibacter</taxon>
    </lineage>
</organism>
<evidence type="ECO:0000259" key="4">
    <source>
        <dbReference type="PROSITE" id="PS01124"/>
    </source>
</evidence>
<dbReference type="PRINTS" id="PR00032">
    <property type="entry name" value="HTHARAC"/>
</dbReference>
<evidence type="ECO:0000256" key="3">
    <source>
        <dbReference type="ARBA" id="ARBA00023163"/>
    </source>
</evidence>
<evidence type="ECO:0000256" key="2">
    <source>
        <dbReference type="ARBA" id="ARBA00023125"/>
    </source>
</evidence>
<dbReference type="PROSITE" id="PS00041">
    <property type="entry name" value="HTH_ARAC_FAMILY_1"/>
    <property type="match status" value="1"/>
</dbReference>
<dbReference type="Proteomes" id="UP001589774">
    <property type="component" value="Unassembled WGS sequence"/>
</dbReference>
<accession>A0ABV6HM24</accession>
<keyword evidence="2" id="KW-0238">DNA-binding</keyword>
<evidence type="ECO:0000256" key="1">
    <source>
        <dbReference type="ARBA" id="ARBA00023015"/>
    </source>
</evidence>
<protein>
    <submittedName>
        <fullName evidence="5">Helix-turn-helix domain-containing protein</fullName>
    </submittedName>
</protein>
<dbReference type="Pfam" id="PF12833">
    <property type="entry name" value="HTH_18"/>
    <property type="match status" value="1"/>
</dbReference>
<evidence type="ECO:0000313" key="6">
    <source>
        <dbReference type="Proteomes" id="UP001589774"/>
    </source>
</evidence>
<dbReference type="InterPro" id="IPR018060">
    <property type="entry name" value="HTH_AraC"/>
</dbReference>
<proteinExistence type="predicted"/>
<dbReference type="InterPro" id="IPR009057">
    <property type="entry name" value="Homeodomain-like_sf"/>
</dbReference>
<dbReference type="InterPro" id="IPR053142">
    <property type="entry name" value="PchR_regulatory_protein"/>
</dbReference>
<evidence type="ECO:0000313" key="5">
    <source>
        <dbReference type="EMBL" id="MFC0319953.1"/>
    </source>
</evidence>
<dbReference type="SUPFAM" id="SSF46689">
    <property type="entry name" value="Homeodomain-like"/>
    <property type="match status" value="2"/>
</dbReference>
<dbReference type="PANTHER" id="PTHR47893:SF1">
    <property type="entry name" value="REGULATORY PROTEIN PCHR"/>
    <property type="match status" value="1"/>
</dbReference>
<reference evidence="5 6" key="1">
    <citation type="submission" date="2024-09" db="EMBL/GenBank/DDBJ databases">
        <authorList>
            <person name="Sun Q."/>
            <person name="Mori K."/>
        </authorList>
    </citation>
    <scope>NUCLEOTIDE SEQUENCE [LARGE SCALE GENOMIC DNA]</scope>
    <source>
        <strain evidence="5 6">CCM 7765</strain>
    </source>
</reference>
<keyword evidence="1" id="KW-0805">Transcription regulation</keyword>
<feature type="domain" description="HTH araC/xylS-type" evidence="4">
    <location>
        <begin position="209"/>
        <end position="307"/>
    </location>
</feature>
<dbReference type="Gene3D" id="1.10.10.60">
    <property type="entry name" value="Homeodomain-like"/>
    <property type="match status" value="2"/>
</dbReference>
<dbReference type="PROSITE" id="PS01124">
    <property type="entry name" value="HTH_ARAC_FAMILY_2"/>
    <property type="match status" value="1"/>
</dbReference>
<dbReference type="InterPro" id="IPR020449">
    <property type="entry name" value="Tscrpt_reg_AraC-type_HTH"/>
</dbReference>
<gene>
    <name evidence="5" type="ORF">ACFFI0_16635</name>
</gene>
<dbReference type="PANTHER" id="PTHR47893">
    <property type="entry name" value="REGULATORY PROTEIN PCHR"/>
    <property type="match status" value="1"/>
</dbReference>
<keyword evidence="3" id="KW-0804">Transcription</keyword>
<comment type="caution">
    <text evidence="5">The sequence shown here is derived from an EMBL/GenBank/DDBJ whole genome shotgun (WGS) entry which is preliminary data.</text>
</comment>
<dbReference type="SMART" id="SM00342">
    <property type="entry name" value="HTH_ARAC"/>
    <property type="match status" value="1"/>
</dbReference>